<sequence>MDGFDEKIQEILKLVVTCRYLAARKEYNDILSALEEPVVSAAVREAVTLYLEKDDTVQTMLKRAALIERSIHFVDTSDDWILGADMFGIQTHYRKCEDDENAIVVKIEGKLDDLPLFEQMAVLHEIDLYKEWAPFCTSSVMVDKIGNAELFGYLCVGLPMFSRDFLMHAYAGDCMQEFGKVVILGHSVEKHPDDSKEKSVPWKSCGWLHKRMHVQDMEAVVEALSPNTAQMKIICRVDLNAPLPHTLINFLIRKLAGVILYMIQRQTVKVQHDDQCNHAQRIRSNHAFYRDWLLPKLRHYCDVKGWLQPTIKALGTDGLPSLSTGALPVVPPTMDTSNVETEIEVENEEEELLSSGEVVLSSELD</sequence>
<dbReference type="PANTHER" id="PTHR34560:SF1">
    <property type="entry name" value="START DOMAIN-CONTAINING PROTEIN"/>
    <property type="match status" value="1"/>
</dbReference>
<dbReference type="EMBL" id="HBIC01043676">
    <property type="protein sequence ID" value="CAE0293508.1"/>
    <property type="molecule type" value="Transcribed_RNA"/>
</dbReference>
<dbReference type="AlphaFoldDB" id="A0A7S3MC96"/>
<protein>
    <submittedName>
        <fullName evidence="2">Uncharacterized protein</fullName>
    </submittedName>
</protein>
<gene>
    <name evidence="2" type="ORF">SELO1098_LOCUS22360</name>
</gene>
<dbReference type="SUPFAM" id="SSF55961">
    <property type="entry name" value="Bet v1-like"/>
    <property type="match status" value="1"/>
</dbReference>
<name>A0A7S3MC96_9STRA</name>
<evidence type="ECO:0000256" key="1">
    <source>
        <dbReference type="SAM" id="MobiDB-lite"/>
    </source>
</evidence>
<dbReference type="PANTHER" id="PTHR34560">
    <property type="entry name" value="POLYKETIDE CYCLASE/DEHYDRASE/LIPID TRANSPORT SUPERFAMILY PROTEIN"/>
    <property type="match status" value="1"/>
</dbReference>
<accession>A0A7S3MC96</accession>
<dbReference type="Gene3D" id="3.30.530.20">
    <property type="match status" value="1"/>
</dbReference>
<proteinExistence type="predicted"/>
<evidence type="ECO:0000313" key="2">
    <source>
        <dbReference type="EMBL" id="CAE0293508.1"/>
    </source>
</evidence>
<feature type="region of interest" description="Disordered" evidence="1">
    <location>
        <begin position="346"/>
        <end position="365"/>
    </location>
</feature>
<dbReference type="InterPro" id="IPR023393">
    <property type="entry name" value="START-like_dom_sf"/>
</dbReference>
<organism evidence="2">
    <name type="scientific">Spumella elongata</name>
    <dbReference type="NCBI Taxonomy" id="89044"/>
    <lineage>
        <taxon>Eukaryota</taxon>
        <taxon>Sar</taxon>
        <taxon>Stramenopiles</taxon>
        <taxon>Ochrophyta</taxon>
        <taxon>Chrysophyceae</taxon>
        <taxon>Chromulinales</taxon>
        <taxon>Chromulinaceae</taxon>
        <taxon>Spumella</taxon>
    </lineage>
</organism>
<feature type="compositionally biased region" description="Low complexity" evidence="1">
    <location>
        <begin position="353"/>
        <end position="365"/>
    </location>
</feature>
<reference evidence="2" key="1">
    <citation type="submission" date="2021-01" db="EMBL/GenBank/DDBJ databases">
        <authorList>
            <person name="Corre E."/>
            <person name="Pelletier E."/>
            <person name="Niang G."/>
            <person name="Scheremetjew M."/>
            <person name="Finn R."/>
            <person name="Kale V."/>
            <person name="Holt S."/>
            <person name="Cochrane G."/>
            <person name="Meng A."/>
            <person name="Brown T."/>
            <person name="Cohen L."/>
        </authorList>
    </citation>
    <scope>NUCLEOTIDE SEQUENCE</scope>
    <source>
        <strain evidence="2">CCAP 955/1</strain>
    </source>
</reference>